<dbReference type="Gene3D" id="3.40.30.10">
    <property type="entry name" value="Glutaredoxin"/>
    <property type="match status" value="1"/>
</dbReference>
<comment type="similarity">
    <text evidence="1">Belongs to the GST superfamily. NadH family.</text>
</comment>
<sequence>MSTIEYYYAGYSAYAYLGHAELLRIAKAAKRRIDHRPFDLRKLIEASGAPAFGNRSDAHNNYFFGREIIRWAEFRGIPVLKGTPTHHHHDITLSNCMLIAGLVQGLNIDRLSHEMLRAHWAEDFDLDDPDDLRKIGERADVDAEPLLKAATSDDVRRIYQQNTEEAIKQSLFGSPTYFVDGDMFYGQDHLEVMAHTLGV</sequence>
<dbReference type="SUPFAM" id="SSF52833">
    <property type="entry name" value="Thioredoxin-like"/>
    <property type="match status" value="1"/>
</dbReference>
<evidence type="ECO:0000313" key="3">
    <source>
        <dbReference type="EMBL" id="MBO0334116.1"/>
    </source>
</evidence>
<dbReference type="Pfam" id="PF01323">
    <property type="entry name" value="DSBA"/>
    <property type="match status" value="1"/>
</dbReference>
<dbReference type="InterPro" id="IPR051924">
    <property type="entry name" value="GST_Kappa/NadH"/>
</dbReference>
<dbReference type="RefSeq" id="WP_207045548.1">
    <property type="nucleotide sequence ID" value="NZ_JAFLNC010000003.1"/>
</dbReference>
<keyword evidence="4" id="KW-1185">Reference proteome</keyword>
<dbReference type="InterPro" id="IPR036249">
    <property type="entry name" value="Thioredoxin-like_sf"/>
</dbReference>
<dbReference type="InterPro" id="IPR001853">
    <property type="entry name" value="DSBA-like_thioredoxin_dom"/>
</dbReference>
<evidence type="ECO:0000256" key="1">
    <source>
        <dbReference type="PIRNR" id="PIRNR006386"/>
    </source>
</evidence>
<name>A0ABS3F6G6_9PROT</name>
<evidence type="ECO:0000259" key="2">
    <source>
        <dbReference type="Pfam" id="PF01323"/>
    </source>
</evidence>
<dbReference type="PIRSF" id="PIRSF006386">
    <property type="entry name" value="HCCAis_GSTk"/>
    <property type="match status" value="1"/>
</dbReference>
<evidence type="ECO:0000313" key="4">
    <source>
        <dbReference type="Proteomes" id="UP000664761"/>
    </source>
</evidence>
<accession>A0ABS3F6G6</accession>
<dbReference type="Proteomes" id="UP000664761">
    <property type="component" value="Unassembled WGS sequence"/>
</dbReference>
<comment type="catalytic activity">
    <reaction evidence="1">
        <text>2-hydroxychromene-2-carboxylate = (3E)-4-(2-hydroxyphenyl)-2-oxobut-3-enoate</text>
        <dbReference type="Rhea" id="RHEA:27401"/>
        <dbReference type="ChEBI" id="CHEBI:59350"/>
        <dbReference type="ChEBI" id="CHEBI:59353"/>
        <dbReference type="EC" id="5.99.1.4"/>
    </reaction>
</comment>
<dbReference type="EC" id="5.99.1.4" evidence="1"/>
<protein>
    <recommendedName>
        <fullName evidence="1">2-hydroxychromene-2-carboxylate isomerase</fullName>
        <ecNumber evidence="1">5.99.1.4</ecNumber>
    </recommendedName>
</protein>
<dbReference type="PANTHER" id="PTHR42943">
    <property type="entry name" value="GLUTATHIONE S-TRANSFERASE KAPPA"/>
    <property type="match status" value="1"/>
</dbReference>
<gene>
    <name evidence="3" type="ORF">J0X12_10845</name>
</gene>
<dbReference type="EMBL" id="JAFLNC010000003">
    <property type="protein sequence ID" value="MBO0334116.1"/>
    <property type="molecule type" value="Genomic_DNA"/>
</dbReference>
<feature type="domain" description="DSBA-like thioredoxin" evidence="2">
    <location>
        <begin position="3"/>
        <end position="197"/>
    </location>
</feature>
<proteinExistence type="inferred from homology"/>
<keyword evidence="1" id="KW-0413">Isomerase</keyword>
<comment type="caution">
    <text evidence="3">The sequence shown here is derived from an EMBL/GenBank/DDBJ whole genome shotgun (WGS) entry which is preliminary data.</text>
</comment>
<dbReference type="InterPro" id="IPR014440">
    <property type="entry name" value="HCCAis_GSTk"/>
</dbReference>
<organism evidence="3 4">
    <name type="scientific">Sneathiella sedimenti</name>
    <dbReference type="NCBI Taxonomy" id="2816034"/>
    <lineage>
        <taxon>Bacteria</taxon>
        <taxon>Pseudomonadati</taxon>
        <taxon>Pseudomonadota</taxon>
        <taxon>Alphaproteobacteria</taxon>
        <taxon>Sneathiellales</taxon>
        <taxon>Sneathiellaceae</taxon>
        <taxon>Sneathiella</taxon>
    </lineage>
</organism>
<dbReference type="PANTHER" id="PTHR42943:SF2">
    <property type="entry name" value="GLUTATHIONE S-TRANSFERASE KAPPA 1"/>
    <property type="match status" value="1"/>
</dbReference>
<reference evidence="3 4" key="1">
    <citation type="submission" date="2021-03" db="EMBL/GenBank/DDBJ databases">
        <title>Sneathiella sp. CAU 1612 isolated from Kang Won-do.</title>
        <authorList>
            <person name="Kim W."/>
        </authorList>
    </citation>
    <scope>NUCLEOTIDE SEQUENCE [LARGE SCALE GENOMIC DNA]</scope>
    <source>
        <strain evidence="3 4">CAU 1612</strain>
    </source>
</reference>